<dbReference type="Pfam" id="PF17820">
    <property type="entry name" value="PDZ_6"/>
    <property type="match status" value="1"/>
</dbReference>
<dbReference type="InterPro" id="IPR001478">
    <property type="entry name" value="PDZ"/>
</dbReference>
<dbReference type="SMART" id="SM00228">
    <property type="entry name" value="PDZ"/>
    <property type="match status" value="2"/>
</dbReference>
<dbReference type="GeneID" id="90607179"/>
<reference evidence="2 3" key="1">
    <citation type="submission" date="2017-06" db="EMBL/GenBank/DDBJ databases">
        <title>Description of Rhodopirellula bahusiensis sp. nov.</title>
        <authorList>
            <person name="Kizina J."/>
            <person name="Harder J."/>
        </authorList>
    </citation>
    <scope>NUCLEOTIDE SEQUENCE [LARGE SCALE GENOMIC DNA]</scope>
    <source>
        <strain evidence="2 3">SWK21</strain>
    </source>
</reference>
<dbReference type="InterPro" id="IPR036034">
    <property type="entry name" value="PDZ_sf"/>
</dbReference>
<dbReference type="AlphaFoldDB" id="A0A2G1WEL2"/>
<dbReference type="NCBIfam" id="NF041199">
    <property type="entry name" value="trx7_PDZ_seleno"/>
    <property type="match status" value="1"/>
</dbReference>
<proteinExistence type="predicted"/>
<evidence type="ECO:0000313" key="2">
    <source>
        <dbReference type="EMBL" id="PHQ37259.1"/>
    </source>
</evidence>
<comment type="caution">
    <text evidence="2">The sequence shown here is derived from an EMBL/GenBank/DDBJ whole genome shotgun (WGS) entry which is preliminary data.</text>
</comment>
<dbReference type="Pfam" id="PF13899">
    <property type="entry name" value="Thioredoxin_7"/>
    <property type="match status" value="1"/>
</dbReference>
<accession>A0A2G1WEL2</accession>
<keyword evidence="3" id="KW-1185">Reference proteome</keyword>
<evidence type="ECO:0000259" key="1">
    <source>
        <dbReference type="PROSITE" id="PS50106"/>
    </source>
</evidence>
<dbReference type="InterPro" id="IPR041489">
    <property type="entry name" value="PDZ_6"/>
</dbReference>
<dbReference type="EMBL" id="NIZW01000001">
    <property type="protein sequence ID" value="PHQ37259.1"/>
    <property type="molecule type" value="Genomic_DNA"/>
</dbReference>
<dbReference type="SUPFAM" id="SSF52833">
    <property type="entry name" value="Thioredoxin-like"/>
    <property type="match status" value="1"/>
</dbReference>
<organism evidence="2 3">
    <name type="scientific">Rhodopirellula bahusiensis</name>
    <dbReference type="NCBI Taxonomy" id="2014065"/>
    <lineage>
        <taxon>Bacteria</taxon>
        <taxon>Pseudomonadati</taxon>
        <taxon>Planctomycetota</taxon>
        <taxon>Planctomycetia</taxon>
        <taxon>Pirellulales</taxon>
        <taxon>Pirellulaceae</taxon>
        <taxon>Rhodopirellula</taxon>
    </lineage>
</organism>
<gene>
    <name evidence="2" type="ORF">CEE69_02695</name>
</gene>
<dbReference type="SUPFAM" id="SSF50156">
    <property type="entry name" value="PDZ domain-like"/>
    <property type="match status" value="2"/>
</dbReference>
<dbReference type="InterPro" id="IPR036249">
    <property type="entry name" value="Thioredoxin-like_sf"/>
</dbReference>
<dbReference type="Gene3D" id="3.40.30.10">
    <property type="entry name" value="Glutaredoxin"/>
    <property type="match status" value="1"/>
</dbReference>
<sequence>MSRFLDVRAYALTAVFLSVGLASLADVREADAKEDRETIVRNDRERVLATGYWIYNDLDAAYEQARQSGKPILVVLRCLPCEECVKLDDDLVESDPELKRLLDQYVRVRVVGTNGLDLDVFQYDTDQSFAVFMLNADKTVYGRFGTRSHRTEWLGDVSLEGMAAALRESLKLHEAYPANRESLAGKTGDPLEFASPEKYPTLTDRPDHLDYAGQVAKSCIHCHQIGEARRDYYWQKGQSIPEEVLHPYPHPKSIGLVLDARYPARVKSVAKGSAAAKAGFQVGDDLLSIESQPLVSMADAQWALNQIPAKGAEVEIKTRRAEGAQTLTLSLPDGWRRWDDPSWRVSSWMMRRIACGGMRLLPLDESERQKLKLQSPMALRVANVGKYGLHATAHKAGVRVDDILIEYDGQSDLIREADIFDHVNEQHRPGDRVQMKFLRNGRPRTVEIPIQK</sequence>
<evidence type="ECO:0000313" key="3">
    <source>
        <dbReference type="Proteomes" id="UP000225740"/>
    </source>
</evidence>
<dbReference type="OrthoDB" id="259755at2"/>
<dbReference type="RefSeq" id="WP_099259135.1">
    <property type="nucleotide sequence ID" value="NZ_NIZW01000001.1"/>
</dbReference>
<dbReference type="PROSITE" id="PS50106">
    <property type="entry name" value="PDZ"/>
    <property type="match status" value="1"/>
</dbReference>
<protein>
    <submittedName>
        <fullName evidence="2">Peptidase</fullName>
    </submittedName>
</protein>
<name>A0A2G1WEL2_9BACT</name>
<dbReference type="Gene3D" id="2.30.42.10">
    <property type="match status" value="2"/>
</dbReference>
<feature type="domain" description="PDZ" evidence="1">
    <location>
        <begin position="254"/>
        <end position="322"/>
    </location>
</feature>
<dbReference type="Proteomes" id="UP000225740">
    <property type="component" value="Unassembled WGS sequence"/>
</dbReference>